<evidence type="ECO:0000256" key="5">
    <source>
        <dbReference type="ARBA" id="ARBA00023054"/>
    </source>
</evidence>
<dbReference type="HOGENOM" id="CLU_061822_0_1_1"/>
<dbReference type="KEGG" id="der:6544614"/>
<keyword evidence="12" id="KW-1185">Reference proteome</keyword>
<evidence type="ECO:0000256" key="10">
    <source>
        <dbReference type="SAM" id="Coils"/>
    </source>
</evidence>
<dbReference type="OrthoDB" id="429119at2759"/>
<comment type="subunit">
    <text evidence="9">Microtubule inner protein component of sperm flagellar doublet microtubules.</text>
</comment>
<dbReference type="Pfam" id="PF05914">
    <property type="entry name" value="RIB43A"/>
    <property type="match status" value="1"/>
</dbReference>
<gene>
    <name evidence="11" type="primary">Dere\GG15535</name>
    <name evidence="11" type="synonym">dere_GLEANR_15601</name>
    <name evidence="11" type="synonym">GG15535</name>
    <name evidence="11" type="ORF">Dere_GG15535</name>
</gene>
<name>B3NH17_DROER</name>
<dbReference type="OMA" id="NLCRAIN"/>
<evidence type="ECO:0000313" key="11">
    <source>
        <dbReference type="EMBL" id="EDV51474.1"/>
    </source>
</evidence>
<accession>B3NH17</accession>
<evidence type="ECO:0000256" key="6">
    <source>
        <dbReference type="ARBA" id="ARBA00023069"/>
    </source>
</evidence>
<keyword evidence="5 10" id="KW-0175">Coiled coil</keyword>
<dbReference type="Proteomes" id="UP000008711">
    <property type="component" value="Unassembled WGS sequence"/>
</dbReference>
<dbReference type="PANTHER" id="PTHR14517:SF6">
    <property type="entry name" value="RE41410P"/>
    <property type="match status" value="1"/>
</dbReference>
<dbReference type="AlphaFoldDB" id="B3NH17"/>
<reference evidence="11 12" key="2">
    <citation type="journal article" date="2008" name="Bioinformatics">
        <title>Assembly reconciliation.</title>
        <authorList>
            <person name="Zimin A.V."/>
            <person name="Smith D.R."/>
            <person name="Sutton G."/>
            <person name="Yorke J.A."/>
        </authorList>
    </citation>
    <scope>NUCLEOTIDE SEQUENCE [LARGE SCALE GENOMIC DNA]</scope>
    <source>
        <strain evidence="11 12">TSC#14021-0224.01</strain>
    </source>
</reference>
<keyword evidence="3" id="KW-0963">Cytoplasm</keyword>
<comment type="similarity">
    <text evidence="2">Belongs to the RIB43A family.</text>
</comment>
<evidence type="ECO:0000256" key="7">
    <source>
        <dbReference type="ARBA" id="ARBA00023212"/>
    </source>
</evidence>
<keyword evidence="4" id="KW-0282">Flagellum</keyword>
<dbReference type="EMBL" id="CH954178">
    <property type="protein sequence ID" value="EDV51474.1"/>
    <property type="molecule type" value="Genomic_DNA"/>
</dbReference>
<protein>
    <recommendedName>
        <fullName evidence="13">RIB43A-like with coiled-coils protein 2</fullName>
    </recommendedName>
</protein>
<dbReference type="eggNOG" id="ENOG502QWST">
    <property type="taxonomic scope" value="Eukaryota"/>
</dbReference>
<reference evidence="11 12" key="1">
    <citation type="journal article" date="2007" name="Nature">
        <title>Evolution of genes and genomes on the Drosophila phylogeny.</title>
        <authorList>
            <consortium name="Drosophila 12 Genomes Consortium"/>
            <person name="Clark A.G."/>
            <person name="Eisen M.B."/>
            <person name="Smith D.R."/>
            <person name="Bergman C.M."/>
            <person name="Oliver B."/>
            <person name="Markow T.A."/>
            <person name="Kaufman T.C."/>
            <person name="Kellis M."/>
            <person name="Gelbart W."/>
            <person name="Iyer V.N."/>
            <person name="Pollard D.A."/>
            <person name="Sackton T.B."/>
            <person name="Larracuente A.M."/>
            <person name="Singh N.D."/>
            <person name="Abad J.P."/>
            <person name="Abt D.N."/>
            <person name="Adryan B."/>
            <person name="Aguade M."/>
            <person name="Akashi H."/>
            <person name="Anderson W.W."/>
            <person name="Aquadro C.F."/>
            <person name="Ardell D.H."/>
            <person name="Arguello R."/>
            <person name="Artieri C.G."/>
            <person name="Barbash D.A."/>
            <person name="Barker D."/>
            <person name="Barsanti P."/>
            <person name="Batterham P."/>
            <person name="Batzoglou S."/>
            <person name="Begun D."/>
            <person name="Bhutkar A."/>
            <person name="Blanco E."/>
            <person name="Bosak S.A."/>
            <person name="Bradley R.K."/>
            <person name="Brand A.D."/>
            <person name="Brent M.R."/>
            <person name="Brooks A.N."/>
            <person name="Brown R.H."/>
            <person name="Butlin R.K."/>
            <person name="Caggese C."/>
            <person name="Calvi B.R."/>
            <person name="Bernardo de Carvalho A."/>
            <person name="Caspi A."/>
            <person name="Castrezana S."/>
            <person name="Celniker S.E."/>
            <person name="Chang J.L."/>
            <person name="Chapple C."/>
            <person name="Chatterji S."/>
            <person name="Chinwalla A."/>
            <person name="Civetta A."/>
            <person name="Clifton S.W."/>
            <person name="Comeron J.M."/>
            <person name="Costello J.C."/>
            <person name="Coyne J.A."/>
            <person name="Daub J."/>
            <person name="David R.G."/>
            <person name="Delcher A.L."/>
            <person name="Delehaunty K."/>
            <person name="Do C.B."/>
            <person name="Ebling H."/>
            <person name="Edwards K."/>
            <person name="Eickbush T."/>
            <person name="Evans J.D."/>
            <person name="Filipski A."/>
            <person name="Findeiss S."/>
            <person name="Freyhult E."/>
            <person name="Fulton L."/>
            <person name="Fulton R."/>
            <person name="Garcia A.C."/>
            <person name="Gardiner A."/>
            <person name="Garfield D.A."/>
            <person name="Garvin B.E."/>
            <person name="Gibson G."/>
            <person name="Gilbert D."/>
            <person name="Gnerre S."/>
            <person name="Godfrey J."/>
            <person name="Good R."/>
            <person name="Gotea V."/>
            <person name="Gravely B."/>
            <person name="Greenberg A.J."/>
            <person name="Griffiths-Jones S."/>
            <person name="Gross S."/>
            <person name="Guigo R."/>
            <person name="Gustafson E.A."/>
            <person name="Haerty W."/>
            <person name="Hahn M.W."/>
            <person name="Halligan D.L."/>
            <person name="Halpern A.L."/>
            <person name="Halter G.M."/>
            <person name="Han M.V."/>
            <person name="Heger A."/>
            <person name="Hillier L."/>
            <person name="Hinrichs A.S."/>
            <person name="Holmes I."/>
            <person name="Hoskins R.A."/>
            <person name="Hubisz M.J."/>
            <person name="Hultmark D."/>
            <person name="Huntley M.A."/>
            <person name="Jaffe D.B."/>
            <person name="Jagadeeshan S."/>
            <person name="Jeck W.R."/>
            <person name="Johnson J."/>
            <person name="Jones C.D."/>
            <person name="Jordan W.C."/>
            <person name="Karpen G.H."/>
            <person name="Kataoka E."/>
            <person name="Keightley P.D."/>
            <person name="Kheradpour P."/>
            <person name="Kirkness E.F."/>
            <person name="Koerich L.B."/>
            <person name="Kristiansen K."/>
            <person name="Kudrna D."/>
            <person name="Kulathinal R.J."/>
            <person name="Kumar S."/>
            <person name="Kwok R."/>
            <person name="Lander E."/>
            <person name="Langley C.H."/>
            <person name="Lapoint R."/>
            <person name="Lazzaro B.P."/>
            <person name="Lee S.J."/>
            <person name="Levesque L."/>
            <person name="Li R."/>
            <person name="Lin C.F."/>
            <person name="Lin M.F."/>
            <person name="Lindblad-Toh K."/>
            <person name="Llopart A."/>
            <person name="Long M."/>
            <person name="Low L."/>
            <person name="Lozovsky E."/>
            <person name="Lu J."/>
            <person name="Luo M."/>
            <person name="Machado C.A."/>
            <person name="Makalowski W."/>
            <person name="Marzo M."/>
            <person name="Matsuda M."/>
            <person name="Matzkin L."/>
            <person name="McAllister B."/>
            <person name="McBride C.S."/>
            <person name="McKernan B."/>
            <person name="McKernan K."/>
            <person name="Mendez-Lago M."/>
            <person name="Minx P."/>
            <person name="Mollenhauer M.U."/>
            <person name="Montooth K."/>
            <person name="Mount S.M."/>
            <person name="Mu X."/>
            <person name="Myers E."/>
            <person name="Negre B."/>
            <person name="Newfeld S."/>
            <person name="Nielsen R."/>
            <person name="Noor M.A."/>
            <person name="O'Grady P."/>
            <person name="Pachter L."/>
            <person name="Papaceit M."/>
            <person name="Parisi M.J."/>
            <person name="Parisi M."/>
            <person name="Parts L."/>
            <person name="Pedersen J.S."/>
            <person name="Pesole G."/>
            <person name="Phillippy A.M."/>
            <person name="Ponting C.P."/>
            <person name="Pop M."/>
            <person name="Porcelli D."/>
            <person name="Powell J.R."/>
            <person name="Prohaska S."/>
            <person name="Pruitt K."/>
            <person name="Puig M."/>
            <person name="Quesneville H."/>
            <person name="Ram K.R."/>
            <person name="Rand D."/>
            <person name="Rasmussen M.D."/>
            <person name="Reed L.K."/>
            <person name="Reenan R."/>
            <person name="Reily A."/>
            <person name="Remington K.A."/>
            <person name="Rieger T.T."/>
            <person name="Ritchie M.G."/>
            <person name="Robin C."/>
            <person name="Rogers Y.H."/>
            <person name="Rohde C."/>
            <person name="Rozas J."/>
            <person name="Rubenfield M.J."/>
            <person name="Ruiz A."/>
            <person name="Russo S."/>
            <person name="Salzberg S.L."/>
            <person name="Sanchez-Gracia A."/>
            <person name="Saranga D.J."/>
            <person name="Sato H."/>
            <person name="Schaeffer S.W."/>
            <person name="Schatz M.C."/>
            <person name="Schlenke T."/>
            <person name="Schwartz R."/>
            <person name="Segarra C."/>
            <person name="Singh R.S."/>
            <person name="Sirot L."/>
            <person name="Sirota M."/>
            <person name="Sisneros N.B."/>
            <person name="Smith C.D."/>
            <person name="Smith T.F."/>
            <person name="Spieth J."/>
            <person name="Stage D.E."/>
            <person name="Stark A."/>
            <person name="Stephan W."/>
            <person name="Strausberg R.L."/>
            <person name="Strempel S."/>
            <person name="Sturgill D."/>
            <person name="Sutton G."/>
            <person name="Sutton G.G."/>
            <person name="Tao W."/>
            <person name="Teichmann S."/>
            <person name="Tobari Y.N."/>
            <person name="Tomimura Y."/>
            <person name="Tsolas J.M."/>
            <person name="Valente V.L."/>
            <person name="Venter E."/>
            <person name="Venter J.C."/>
            <person name="Vicario S."/>
            <person name="Vieira F.G."/>
            <person name="Vilella A.J."/>
            <person name="Villasante A."/>
            <person name="Walenz B."/>
            <person name="Wang J."/>
            <person name="Wasserman M."/>
            <person name="Watts T."/>
            <person name="Wilson D."/>
            <person name="Wilson R.K."/>
            <person name="Wing R.A."/>
            <person name="Wolfner M.F."/>
            <person name="Wong A."/>
            <person name="Wong G.K."/>
            <person name="Wu C.I."/>
            <person name="Wu G."/>
            <person name="Yamamoto D."/>
            <person name="Yang H.P."/>
            <person name="Yang S.P."/>
            <person name="Yorke J.A."/>
            <person name="Yoshida K."/>
            <person name="Zdobnov E."/>
            <person name="Zhang P."/>
            <person name="Zhang Y."/>
            <person name="Zimin A.V."/>
            <person name="Baldwin J."/>
            <person name="Abdouelleil A."/>
            <person name="Abdulkadir J."/>
            <person name="Abebe A."/>
            <person name="Abera B."/>
            <person name="Abreu J."/>
            <person name="Acer S.C."/>
            <person name="Aftuck L."/>
            <person name="Alexander A."/>
            <person name="An P."/>
            <person name="Anderson E."/>
            <person name="Anderson S."/>
            <person name="Arachi H."/>
            <person name="Azer M."/>
            <person name="Bachantsang P."/>
            <person name="Barry A."/>
            <person name="Bayul T."/>
            <person name="Berlin A."/>
            <person name="Bessette D."/>
            <person name="Bloom T."/>
            <person name="Blye J."/>
            <person name="Boguslavskiy L."/>
            <person name="Bonnet C."/>
            <person name="Boukhgalter B."/>
            <person name="Bourzgui I."/>
            <person name="Brown A."/>
            <person name="Cahill P."/>
            <person name="Channer S."/>
            <person name="Cheshatsang Y."/>
            <person name="Chuda L."/>
            <person name="Citroen M."/>
            <person name="Collymore A."/>
            <person name="Cooke P."/>
            <person name="Costello M."/>
            <person name="D'Aco K."/>
            <person name="Daza R."/>
            <person name="De Haan G."/>
            <person name="DeGray S."/>
            <person name="DeMaso C."/>
            <person name="Dhargay N."/>
            <person name="Dooley K."/>
            <person name="Dooley E."/>
            <person name="Doricent M."/>
            <person name="Dorje P."/>
            <person name="Dorjee K."/>
            <person name="Dupes A."/>
            <person name="Elong R."/>
            <person name="Falk J."/>
            <person name="Farina A."/>
            <person name="Faro S."/>
            <person name="Ferguson D."/>
            <person name="Fisher S."/>
            <person name="Foley C.D."/>
            <person name="Franke A."/>
            <person name="Friedrich D."/>
            <person name="Gadbois L."/>
            <person name="Gearin G."/>
            <person name="Gearin C.R."/>
            <person name="Giannoukos G."/>
            <person name="Goode T."/>
            <person name="Graham J."/>
            <person name="Grandbois E."/>
            <person name="Grewal S."/>
            <person name="Gyaltsen K."/>
            <person name="Hafez N."/>
            <person name="Hagos B."/>
            <person name="Hall J."/>
            <person name="Henson C."/>
            <person name="Hollinger A."/>
            <person name="Honan T."/>
            <person name="Huard M.D."/>
            <person name="Hughes L."/>
            <person name="Hurhula B."/>
            <person name="Husby M.E."/>
            <person name="Kamat A."/>
            <person name="Kanga B."/>
            <person name="Kashin S."/>
            <person name="Khazanovich D."/>
            <person name="Kisner P."/>
            <person name="Lance K."/>
            <person name="Lara M."/>
            <person name="Lee W."/>
            <person name="Lennon N."/>
            <person name="Letendre F."/>
            <person name="LeVine R."/>
            <person name="Lipovsky A."/>
            <person name="Liu X."/>
            <person name="Liu J."/>
            <person name="Liu S."/>
            <person name="Lokyitsang T."/>
            <person name="Lokyitsang Y."/>
            <person name="Lubonja R."/>
            <person name="Lui A."/>
            <person name="MacDonald P."/>
            <person name="Magnisalis V."/>
            <person name="Maru K."/>
            <person name="Matthews C."/>
            <person name="McCusker W."/>
            <person name="McDonough S."/>
            <person name="Mehta T."/>
            <person name="Meldrim J."/>
            <person name="Meneus L."/>
            <person name="Mihai O."/>
            <person name="Mihalev A."/>
            <person name="Mihova T."/>
            <person name="Mittelman R."/>
            <person name="Mlenga V."/>
            <person name="Montmayeur A."/>
            <person name="Mulrain L."/>
            <person name="Navidi A."/>
            <person name="Naylor J."/>
            <person name="Negash T."/>
            <person name="Nguyen T."/>
            <person name="Nguyen N."/>
            <person name="Nicol R."/>
            <person name="Norbu C."/>
            <person name="Norbu N."/>
            <person name="Novod N."/>
            <person name="O'Neill B."/>
            <person name="Osman S."/>
            <person name="Markiewicz E."/>
            <person name="Oyono O.L."/>
            <person name="Patti C."/>
            <person name="Phunkhang P."/>
            <person name="Pierre F."/>
            <person name="Priest M."/>
            <person name="Raghuraman S."/>
            <person name="Rege F."/>
            <person name="Reyes R."/>
            <person name="Rise C."/>
            <person name="Rogov P."/>
            <person name="Ross K."/>
            <person name="Ryan E."/>
            <person name="Settipalli S."/>
            <person name="Shea T."/>
            <person name="Sherpa N."/>
            <person name="Shi L."/>
            <person name="Shih D."/>
            <person name="Sparrow T."/>
            <person name="Spaulding J."/>
            <person name="Stalker J."/>
            <person name="Stange-Thomann N."/>
            <person name="Stavropoulos S."/>
            <person name="Stone C."/>
            <person name="Strader C."/>
            <person name="Tesfaye S."/>
            <person name="Thomson T."/>
            <person name="Thoulutsang Y."/>
            <person name="Thoulutsang D."/>
            <person name="Topham K."/>
            <person name="Topping I."/>
            <person name="Tsamla T."/>
            <person name="Vassiliev H."/>
            <person name="Vo A."/>
            <person name="Wangchuk T."/>
            <person name="Wangdi T."/>
            <person name="Weiand M."/>
            <person name="Wilkinson J."/>
            <person name="Wilson A."/>
            <person name="Yadav S."/>
            <person name="Young G."/>
            <person name="Yu Q."/>
            <person name="Zembek L."/>
            <person name="Zhong D."/>
            <person name="Zimmer A."/>
            <person name="Zwirko Z."/>
            <person name="Jaffe D.B."/>
            <person name="Alvarez P."/>
            <person name="Brockman W."/>
            <person name="Butler J."/>
            <person name="Chin C."/>
            <person name="Gnerre S."/>
            <person name="Grabherr M."/>
            <person name="Kleber M."/>
            <person name="Mauceli E."/>
            <person name="MacCallum I."/>
        </authorList>
    </citation>
    <scope>NUCLEOTIDE SEQUENCE [LARGE SCALE GENOMIC DNA]</scope>
    <source>
        <strain evidence="11 12">TSC#14021-0224.01</strain>
    </source>
</reference>
<evidence type="ECO:0000313" key="12">
    <source>
        <dbReference type="Proteomes" id="UP000008711"/>
    </source>
</evidence>
<comment type="subcellular location">
    <subcellularLocation>
        <location evidence="1">Cytoplasm</location>
        <location evidence="1">Cytoskeleton</location>
        <location evidence="1">Flagellum axoneme</location>
    </subcellularLocation>
</comment>
<dbReference type="PhylomeDB" id="B3NH17"/>
<proteinExistence type="inferred from homology"/>
<evidence type="ECO:0000256" key="4">
    <source>
        <dbReference type="ARBA" id="ARBA00022846"/>
    </source>
</evidence>
<keyword evidence="6" id="KW-0969">Cilium</keyword>
<sequence>MTLKIGICTKQDLDEAMKLQKREQYEDERKRRIFNAKQRLYGLDLEMLDRQILEKKKQRTAQMECDKKFEEQEQLQKRLILAQEKELEKKQRVVDSDLNYYRCRYQRKEQRREFDLNDPNFLKKARPTRVADNDISLGVSSAQIFQGEDLYNSDRKLRQREQQRAWLDQQVQERKKAEDARKQADNLLMDNVGCRDKHLQEMAKSDHQMRNQVIQRVRQFNINMAKQKQLDREREKREKYEDDMAEIYNMLSSDMLTENPDVAQSRTDPNKKIAFMYRGMTPEELRVFRLGQDQQLRLAIQRKTEAQMMDKQWEQYAINMDRTLVLHQIEDDRRRKAEFDEMMRANSKLAVEQDRQRKEALVGLTNAVSDDFYDQFNKNSR</sequence>
<dbReference type="InterPro" id="IPR008805">
    <property type="entry name" value="RIB43A"/>
</dbReference>
<dbReference type="PANTHER" id="PTHR14517">
    <property type="entry name" value="RIB43A-RELATED"/>
    <property type="match status" value="1"/>
</dbReference>
<feature type="coiled-coil region" evidence="10">
    <location>
        <begin position="223"/>
        <end position="250"/>
    </location>
</feature>
<keyword evidence="8" id="KW-0966">Cell projection</keyword>
<evidence type="ECO:0008006" key="13">
    <source>
        <dbReference type="Google" id="ProtNLM"/>
    </source>
</evidence>
<evidence type="ECO:0000256" key="8">
    <source>
        <dbReference type="ARBA" id="ARBA00023273"/>
    </source>
</evidence>
<evidence type="ECO:0000256" key="9">
    <source>
        <dbReference type="ARBA" id="ARBA00046435"/>
    </source>
</evidence>
<keyword evidence="7" id="KW-0206">Cytoskeleton</keyword>
<evidence type="ECO:0000256" key="2">
    <source>
        <dbReference type="ARBA" id="ARBA00006875"/>
    </source>
</evidence>
<evidence type="ECO:0000256" key="1">
    <source>
        <dbReference type="ARBA" id="ARBA00004611"/>
    </source>
</evidence>
<organism evidence="11 12">
    <name type="scientific">Drosophila erecta</name>
    <name type="common">Fruit fly</name>
    <dbReference type="NCBI Taxonomy" id="7220"/>
    <lineage>
        <taxon>Eukaryota</taxon>
        <taxon>Metazoa</taxon>
        <taxon>Ecdysozoa</taxon>
        <taxon>Arthropoda</taxon>
        <taxon>Hexapoda</taxon>
        <taxon>Insecta</taxon>
        <taxon>Pterygota</taxon>
        <taxon>Neoptera</taxon>
        <taxon>Endopterygota</taxon>
        <taxon>Diptera</taxon>
        <taxon>Brachycera</taxon>
        <taxon>Muscomorpha</taxon>
        <taxon>Ephydroidea</taxon>
        <taxon>Drosophilidae</taxon>
        <taxon>Drosophila</taxon>
        <taxon>Sophophora</taxon>
    </lineage>
</organism>
<evidence type="ECO:0000256" key="3">
    <source>
        <dbReference type="ARBA" id="ARBA00022490"/>
    </source>
</evidence>